<keyword evidence="22" id="KW-1133">Transmembrane helix</keyword>
<evidence type="ECO:0000256" key="16">
    <source>
        <dbReference type="ARBA" id="ARBA00031927"/>
    </source>
</evidence>
<dbReference type="Proteomes" id="UP000005632">
    <property type="component" value="Chromosome"/>
</dbReference>
<dbReference type="SUPFAM" id="SSF55811">
    <property type="entry name" value="Nudix"/>
    <property type="match status" value="1"/>
</dbReference>
<gene>
    <name evidence="24" type="ordered locus">SpiGrapes_1955</name>
</gene>
<comment type="similarity">
    <text evidence="2">Belongs to the Nudix hydrolase family.</text>
</comment>
<evidence type="ECO:0000256" key="17">
    <source>
        <dbReference type="ARBA" id="ARBA00032071"/>
    </source>
</evidence>
<feature type="transmembrane region" description="Helical" evidence="22">
    <location>
        <begin position="50"/>
        <end position="71"/>
    </location>
</feature>
<comment type="catalytic activity">
    <reaction evidence="20">
        <text>N(6)-methyl-dATP + H2O = N(6)-methyl-dAMP + diphosphate + H(+)</text>
        <dbReference type="Rhea" id="RHEA:67604"/>
        <dbReference type="ChEBI" id="CHEBI:15377"/>
        <dbReference type="ChEBI" id="CHEBI:15378"/>
        <dbReference type="ChEBI" id="CHEBI:33019"/>
        <dbReference type="ChEBI" id="CHEBI:169976"/>
        <dbReference type="ChEBI" id="CHEBI:172872"/>
    </reaction>
    <physiologicalReaction direction="left-to-right" evidence="20">
        <dbReference type="Rhea" id="RHEA:67605"/>
    </physiologicalReaction>
</comment>
<keyword evidence="22" id="KW-0472">Membrane</keyword>
<sequence length="327" mass="37796">MKSLTNRHLHYTLFSMILETIEQYYTWALIAILLLNFSQRKIPNSQKKRFATIYLAALLLIFEVGVVTILTRGLPQKLAWLDLALCVGLLYIFREKAWPFRLHCAECNVKLDINHIIGHDDNLCQECYYKAHPEEAAAAEEKKRLASLDNPQEEPIPMVVPDTVGEIDWDLWDPKEICVITYLFENDQVLLIDKKRGLGTGLVNAPGGHIELEETATEAAIREFKEETELDIVDPVLVGKLDFQFKDGLSERGYVFFAHSYTGIPKETEEARPFWCPVAAMPYDRMWEDDQHWLPLALEGKKFEGRFIFDDQKMIDKTITIEEDENE</sequence>
<dbReference type="GO" id="GO:0042262">
    <property type="term" value="P:DNA protection"/>
    <property type="evidence" value="ECO:0007669"/>
    <property type="project" value="InterPro"/>
</dbReference>
<comment type="catalytic activity">
    <reaction evidence="19">
        <text>O(6)-methyl-dGTP + H2O = O(6)-methyl-dGMP + diphosphate + H(+)</text>
        <dbReference type="Rhea" id="RHEA:67600"/>
        <dbReference type="ChEBI" id="CHEBI:15377"/>
        <dbReference type="ChEBI" id="CHEBI:15378"/>
        <dbReference type="ChEBI" id="CHEBI:33019"/>
        <dbReference type="ChEBI" id="CHEBI:169974"/>
        <dbReference type="ChEBI" id="CHEBI:169975"/>
    </reaction>
    <physiologicalReaction direction="left-to-right" evidence="19">
        <dbReference type="Rhea" id="RHEA:67601"/>
    </physiologicalReaction>
</comment>
<evidence type="ECO:0000313" key="25">
    <source>
        <dbReference type="Proteomes" id="UP000005632"/>
    </source>
</evidence>
<comment type="catalytic activity">
    <reaction evidence="18">
        <text>N(6)-methyl-ATP + H2O = N(6)-methyl-AMP + diphosphate + H(+)</text>
        <dbReference type="Rhea" id="RHEA:67608"/>
        <dbReference type="ChEBI" id="CHEBI:15377"/>
        <dbReference type="ChEBI" id="CHEBI:15378"/>
        <dbReference type="ChEBI" id="CHEBI:33019"/>
        <dbReference type="ChEBI" id="CHEBI:144842"/>
        <dbReference type="ChEBI" id="CHEBI:172873"/>
    </reaction>
    <physiologicalReaction direction="left-to-right" evidence="18">
        <dbReference type="Rhea" id="RHEA:67609"/>
    </physiologicalReaction>
</comment>
<dbReference type="GO" id="GO:0008413">
    <property type="term" value="F:8-oxo-7,8-dihydroguanosine triphosphate pyrophosphatase activity"/>
    <property type="evidence" value="ECO:0007669"/>
    <property type="project" value="InterPro"/>
</dbReference>
<feature type="domain" description="Nudix hydrolase" evidence="23">
    <location>
        <begin position="174"/>
        <end position="302"/>
    </location>
</feature>
<evidence type="ECO:0000259" key="23">
    <source>
        <dbReference type="PROSITE" id="PS51462"/>
    </source>
</evidence>
<dbReference type="PANTHER" id="PTHR43758:SF2">
    <property type="entry name" value="OXIDIZED PURINE NUCLEOSIDE TRIPHOSPHATE HYDROLASE"/>
    <property type="match status" value="1"/>
</dbReference>
<dbReference type="GO" id="GO:0005737">
    <property type="term" value="C:cytoplasm"/>
    <property type="evidence" value="ECO:0007669"/>
    <property type="project" value="TreeGrafter"/>
</dbReference>
<evidence type="ECO:0000256" key="9">
    <source>
        <dbReference type="ARBA" id="ARBA00024486"/>
    </source>
</evidence>
<evidence type="ECO:0000256" key="1">
    <source>
        <dbReference type="ARBA" id="ARBA00001946"/>
    </source>
</evidence>
<dbReference type="EMBL" id="CP003155">
    <property type="protein sequence ID" value="AEV29742.1"/>
    <property type="molecule type" value="Genomic_DNA"/>
</dbReference>
<dbReference type="PROSITE" id="PS51462">
    <property type="entry name" value="NUDIX"/>
    <property type="match status" value="1"/>
</dbReference>
<keyword evidence="4" id="KW-0479">Metal-binding</keyword>
<keyword evidence="25" id="KW-1185">Reference proteome</keyword>
<evidence type="ECO:0000256" key="7">
    <source>
        <dbReference type="ARBA" id="ARBA00024448"/>
    </source>
</evidence>
<dbReference type="HOGENOM" id="CLU_831292_0_0_12"/>
<dbReference type="InterPro" id="IPR015797">
    <property type="entry name" value="NUDIX_hydrolase-like_dom_sf"/>
</dbReference>
<protein>
    <recommendedName>
        <fullName evidence="12">Oxidized purine nucleoside triphosphate hydrolase</fullName>
        <ecNumber evidence="11">3.6.1.56</ecNumber>
    </recommendedName>
    <alternativeName>
        <fullName evidence="16">2-hydroxy-dATP diphosphatase</fullName>
    </alternativeName>
    <alternativeName>
        <fullName evidence="15">7,8-dihydro-8-oxoguanine triphosphatase</fullName>
    </alternativeName>
    <alternativeName>
        <fullName evidence="14">8-oxo-dGTPase</fullName>
    </alternativeName>
    <alternativeName>
        <fullName evidence="17">Methylated purine nucleoside triphosphate hydrolase</fullName>
    </alternativeName>
    <alternativeName>
        <fullName evidence="13">Nucleoside diphosphate-linked moiety X motif 1</fullName>
    </alternativeName>
</protein>
<evidence type="ECO:0000256" key="22">
    <source>
        <dbReference type="SAM" id="Phobius"/>
    </source>
</evidence>
<evidence type="ECO:0000256" key="14">
    <source>
        <dbReference type="ARBA" id="ARBA00030634"/>
    </source>
</evidence>
<reference evidence="24 25" key="1">
    <citation type="submission" date="2011-11" db="EMBL/GenBank/DDBJ databases">
        <title>Complete sequence of Spirochaeta sp. grapes.</title>
        <authorList>
            <consortium name="US DOE Joint Genome Institute"/>
            <person name="Lucas S."/>
            <person name="Han J."/>
            <person name="Lapidus A."/>
            <person name="Cheng J.-F."/>
            <person name="Goodwin L."/>
            <person name="Pitluck S."/>
            <person name="Peters L."/>
            <person name="Ovchinnikova G."/>
            <person name="Munk A.C."/>
            <person name="Detter J.C."/>
            <person name="Han C."/>
            <person name="Tapia R."/>
            <person name="Land M."/>
            <person name="Hauser L."/>
            <person name="Kyrpides N."/>
            <person name="Ivanova N."/>
            <person name="Pagani I."/>
            <person name="Ritalahtilisa K."/>
            <person name="Loeffler F."/>
            <person name="Woyke T."/>
        </authorList>
    </citation>
    <scope>NUCLEOTIDE SEQUENCE [LARGE SCALE GENOMIC DNA]</scope>
    <source>
        <strain evidence="25">ATCC BAA-1885 / DSM 22778 / Grapes</strain>
    </source>
</reference>
<accession>G8QQ97</accession>
<keyword evidence="5" id="KW-0378">Hydrolase</keyword>
<dbReference type="GO" id="GO:0008828">
    <property type="term" value="F:dATP diphosphatase activity"/>
    <property type="evidence" value="ECO:0007669"/>
    <property type="project" value="UniProtKB-EC"/>
</dbReference>
<organism evidence="24 25">
    <name type="scientific">Sphaerochaeta pleomorpha (strain ATCC BAA-1885 / DSM 22778 / Grapes)</name>
    <dbReference type="NCBI Taxonomy" id="158190"/>
    <lineage>
        <taxon>Bacteria</taxon>
        <taxon>Pseudomonadati</taxon>
        <taxon>Spirochaetota</taxon>
        <taxon>Spirochaetia</taxon>
        <taxon>Spirochaetales</taxon>
        <taxon>Sphaerochaetaceae</taxon>
        <taxon>Sphaerochaeta</taxon>
    </lineage>
</organism>
<evidence type="ECO:0000256" key="2">
    <source>
        <dbReference type="ARBA" id="ARBA00005582"/>
    </source>
</evidence>
<comment type="catalytic activity">
    <reaction evidence="10">
        <text>2-oxo-ATP + H2O = 2-oxo-AMP + diphosphate + H(+)</text>
        <dbReference type="Rhea" id="RHEA:67392"/>
        <dbReference type="ChEBI" id="CHEBI:15377"/>
        <dbReference type="ChEBI" id="CHEBI:15378"/>
        <dbReference type="ChEBI" id="CHEBI:33019"/>
        <dbReference type="ChEBI" id="CHEBI:71395"/>
        <dbReference type="ChEBI" id="CHEBI:172878"/>
    </reaction>
    <physiologicalReaction direction="left-to-right" evidence="10">
        <dbReference type="Rhea" id="RHEA:67393"/>
    </physiologicalReaction>
</comment>
<dbReference type="InterPro" id="IPR003563">
    <property type="entry name" value="8ODP"/>
</dbReference>
<dbReference type="EC" id="3.6.1.56" evidence="11"/>
<evidence type="ECO:0000256" key="18">
    <source>
        <dbReference type="ARBA" id="ARBA00048002"/>
    </source>
</evidence>
<evidence type="ECO:0000256" key="11">
    <source>
        <dbReference type="ARBA" id="ARBA00026103"/>
    </source>
</evidence>
<dbReference type="Pfam" id="PF00293">
    <property type="entry name" value="NUDIX"/>
    <property type="match status" value="1"/>
</dbReference>
<evidence type="ECO:0000256" key="12">
    <source>
        <dbReference type="ARBA" id="ARBA00026218"/>
    </source>
</evidence>
<dbReference type="Gene3D" id="3.90.79.10">
    <property type="entry name" value="Nucleoside Triphosphate Pyrophosphohydrolase"/>
    <property type="match status" value="1"/>
</dbReference>
<keyword evidence="22" id="KW-0812">Transmembrane</keyword>
<proteinExistence type="inferred from homology"/>
<dbReference type="AlphaFoldDB" id="G8QQ97"/>
<evidence type="ECO:0000256" key="4">
    <source>
        <dbReference type="ARBA" id="ARBA00022723"/>
    </source>
</evidence>
<feature type="transmembrane region" description="Helical" evidence="22">
    <location>
        <begin position="20"/>
        <end position="38"/>
    </location>
</feature>
<keyword evidence="6" id="KW-0460">Magnesium</keyword>
<evidence type="ECO:0000256" key="5">
    <source>
        <dbReference type="ARBA" id="ARBA00022801"/>
    </source>
</evidence>
<evidence type="ECO:0000256" key="8">
    <source>
        <dbReference type="ARBA" id="ARBA00024459"/>
    </source>
</evidence>
<dbReference type="STRING" id="158190.SpiGrapes_1955"/>
<evidence type="ECO:0000313" key="24">
    <source>
        <dbReference type="EMBL" id="AEV29742.1"/>
    </source>
</evidence>
<dbReference type="GO" id="GO:0046872">
    <property type="term" value="F:metal ion binding"/>
    <property type="evidence" value="ECO:0007669"/>
    <property type="project" value="UniProtKB-KW"/>
</dbReference>
<comment type="function">
    <text evidence="21">Oxidized purine nucleoside triphosphate hydrolase which is a prominent sanitizer of the oxidized nucleotide pool. Catalyzes the hydrolysis of 2-oxo-dATP (2-hydroxy-dATP) into 2-oxo-dAMP. Also has a significant hydrolase activity toward 2-oxo-ATP, 8-oxo-dGTP and 8-oxo-dATP. Through the hydrolysis of oxidized purine nucleoside triphosphates, prevents their incorporation into DNA and the subsequent transversions A:T to C:G and G:C to T:A. Also catalyzes the hydrolysis of methylated purine nucleoside triphosphate preventing their integration into DNA. Through this antimutagenic activity protects cells from oxidative stress.</text>
</comment>
<evidence type="ECO:0000256" key="3">
    <source>
        <dbReference type="ARBA" id="ARBA00011245"/>
    </source>
</evidence>
<comment type="subunit">
    <text evidence="3">Monomer.</text>
</comment>
<comment type="catalytic activity">
    <reaction evidence="7">
        <text>8-oxo-dATP + H2O = 8-oxo-dAMP + diphosphate + H(+)</text>
        <dbReference type="Rhea" id="RHEA:65396"/>
        <dbReference type="ChEBI" id="CHEBI:15377"/>
        <dbReference type="ChEBI" id="CHEBI:15378"/>
        <dbReference type="ChEBI" id="CHEBI:33019"/>
        <dbReference type="ChEBI" id="CHEBI:71361"/>
        <dbReference type="ChEBI" id="CHEBI:172871"/>
    </reaction>
    <physiologicalReaction direction="left-to-right" evidence="7">
        <dbReference type="Rhea" id="RHEA:65397"/>
    </physiologicalReaction>
</comment>
<evidence type="ECO:0000256" key="6">
    <source>
        <dbReference type="ARBA" id="ARBA00022842"/>
    </source>
</evidence>
<comment type="catalytic activity">
    <reaction evidence="9">
        <text>8-oxo-dGTP + H2O = 8-oxo-dGMP + diphosphate + H(+)</text>
        <dbReference type="Rhea" id="RHEA:31575"/>
        <dbReference type="ChEBI" id="CHEBI:15377"/>
        <dbReference type="ChEBI" id="CHEBI:15378"/>
        <dbReference type="ChEBI" id="CHEBI:33019"/>
        <dbReference type="ChEBI" id="CHEBI:63224"/>
        <dbReference type="ChEBI" id="CHEBI:77896"/>
    </reaction>
    <physiologicalReaction direction="left-to-right" evidence="9">
        <dbReference type="Rhea" id="RHEA:31576"/>
    </physiologicalReaction>
</comment>
<evidence type="ECO:0000256" key="19">
    <source>
        <dbReference type="ARBA" id="ARBA00048894"/>
    </source>
</evidence>
<evidence type="ECO:0000256" key="10">
    <source>
        <dbReference type="ARBA" id="ARBA00024596"/>
    </source>
</evidence>
<dbReference type="CDD" id="cd03427">
    <property type="entry name" value="NUDIX_MTH1_Nudt1"/>
    <property type="match status" value="1"/>
</dbReference>
<dbReference type="PANTHER" id="PTHR43758">
    <property type="entry name" value="7,8-DIHYDRO-8-OXOGUANINE TRIPHOSPHATASE"/>
    <property type="match status" value="1"/>
</dbReference>
<dbReference type="PRINTS" id="PR01403">
    <property type="entry name" value="8OXTPHPHTASE"/>
</dbReference>
<evidence type="ECO:0000256" key="13">
    <source>
        <dbReference type="ARBA" id="ARBA00029673"/>
    </source>
</evidence>
<evidence type="ECO:0000256" key="21">
    <source>
        <dbReference type="ARBA" id="ARBA00053094"/>
    </source>
</evidence>
<comment type="cofactor">
    <cofactor evidence="1">
        <name>Mg(2+)</name>
        <dbReference type="ChEBI" id="CHEBI:18420"/>
    </cofactor>
</comment>
<comment type="catalytic activity">
    <reaction evidence="8">
        <text>2-oxo-dATP + H2O = 2-oxo-dAMP + diphosphate + H(+)</text>
        <dbReference type="Rhea" id="RHEA:31583"/>
        <dbReference type="ChEBI" id="CHEBI:15377"/>
        <dbReference type="ChEBI" id="CHEBI:15378"/>
        <dbReference type="ChEBI" id="CHEBI:33019"/>
        <dbReference type="ChEBI" id="CHEBI:63212"/>
        <dbReference type="ChEBI" id="CHEBI:77897"/>
        <dbReference type="EC" id="3.6.1.56"/>
    </reaction>
    <physiologicalReaction direction="left-to-right" evidence="8">
        <dbReference type="Rhea" id="RHEA:31584"/>
    </physiologicalReaction>
</comment>
<evidence type="ECO:0000256" key="15">
    <source>
        <dbReference type="ARBA" id="ARBA00030682"/>
    </source>
</evidence>
<dbReference type="KEGG" id="sgp:SpiGrapes_1955"/>
<dbReference type="eggNOG" id="COG1051">
    <property type="taxonomic scope" value="Bacteria"/>
</dbReference>
<dbReference type="InterPro" id="IPR000086">
    <property type="entry name" value="NUDIX_hydrolase_dom"/>
</dbReference>
<evidence type="ECO:0000256" key="20">
    <source>
        <dbReference type="ARBA" id="ARBA00049032"/>
    </source>
</evidence>
<name>G8QQ97_SPHPG</name>